<name>A0A6N8FWP2_9CHRO</name>
<proteinExistence type="predicted"/>
<keyword evidence="3" id="KW-1185">Reference proteome</keyword>
<dbReference type="PANTHER" id="PTHR41709">
    <property type="entry name" value="KAIB-LIKE PROTEIN 1"/>
    <property type="match status" value="1"/>
</dbReference>
<feature type="domain" description="KaiB" evidence="1">
    <location>
        <begin position="169"/>
        <end position="249"/>
    </location>
</feature>
<dbReference type="InterPro" id="IPR011649">
    <property type="entry name" value="KaiB_domain"/>
</dbReference>
<accession>A0A6N8FWP2</accession>
<reference evidence="2 3" key="1">
    <citation type="journal article" date="2019" name="Front. Microbiol.">
        <title>Genomic Features for Desiccation Tolerance and Sugar Biosynthesis in the Extremophile Gloeocapsopsis sp. UTEX B3054.</title>
        <authorList>
            <person name="Urrejola C."/>
            <person name="Alcorta J."/>
            <person name="Salas L."/>
            <person name="Vasquez M."/>
            <person name="Polz M.F."/>
            <person name="Vicuna R."/>
            <person name="Diez B."/>
        </authorList>
    </citation>
    <scope>NUCLEOTIDE SEQUENCE [LARGE SCALE GENOMIC DNA]</scope>
    <source>
        <strain evidence="2 3">1H9</strain>
    </source>
</reference>
<dbReference type="AlphaFoldDB" id="A0A6N8FWP2"/>
<dbReference type="InterPro" id="IPR039022">
    <property type="entry name" value="KaiB-like"/>
</dbReference>
<evidence type="ECO:0000259" key="1">
    <source>
        <dbReference type="SMART" id="SM01248"/>
    </source>
</evidence>
<protein>
    <submittedName>
        <fullName evidence="2">Circadian clock protein KaiB</fullName>
    </submittedName>
</protein>
<dbReference type="Proteomes" id="UP000441797">
    <property type="component" value="Unassembled WGS sequence"/>
</dbReference>
<evidence type="ECO:0000313" key="2">
    <source>
        <dbReference type="EMBL" id="MUL37540.1"/>
    </source>
</evidence>
<dbReference type="PANTHER" id="PTHR41709:SF2">
    <property type="entry name" value="CIRCADIAN CLOCK PROTEIN KAIB2"/>
    <property type="match status" value="1"/>
</dbReference>
<dbReference type="CDD" id="cd02978">
    <property type="entry name" value="KaiB_like"/>
    <property type="match status" value="1"/>
</dbReference>
<dbReference type="OrthoDB" id="5458519at2"/>
<gene>
    <name evidence="2" type="ORF">BWI75_14695</name>
</gene>
<dbReference type="Gene3D" id="3.40.30.10">
    <property type="entry name" value="Glutaredoxin"/>
    <property type="match status" value="1"/>
</dbReference>
<dbReference type="InterPro" id="IPR036249">
    <property type="entry name" value="Thioredoxin-like_sf"/>
</dbReference>
<dbReference type="GO" id="GO:0048511">
    <property type="term" value="P:rhythmic process"/>
    <property type="evidence" value="ECO:0007669"/>
    <property type="project" value="InterPro"/>
</dbReference>
<dbReference type="SMART" id="SM01248">
    <property type="entry name" value="KaiB"/>
    <property type="match status" value="1"/>
</dbReference>
<dbReference type="SUPFAM" id="SSF52833">
    <property type="entry name" value="Thioredoxin-like"/>
    <property type="match status" value="1"/>
</dbReference>
<comment type="caution">
    <text evidence="2">The sequence shown here is derived from an EMBL/GenBank/DDBJ whole genome shotgun (WGS) entry which is preliminary data.</text>
</comment>
<dbReference type="EMBL" id="NAPY01000023">
    <property type="protein sequence ID" value="MUL37540.1"/>
    <property type="molecule type" value="Genomic_DNA"/>
</dbReference>
<evidence type="ECO:0000313" key="3">
    <source>
        <dbReference type="Proteomes" id="UP000441797"/>
    </source>
</evidence>
<organism evidence="2 3">
    <name type="scientific">Gloeocapsopsis dulcis AAB1 = 1H9</name>
    <dbReference type="NCBI Taxonomy" id="1433147"/>
    <lineage>
        <taxon>Bacteria</taxon>
        <taxon>Bacillati</taxon>
        <taxon>Cyanobacteriota</taxon>
        <taxon>Cyanophyceae</taxon>
        <taxon>Oscillatoriophycideae</taxon>
        <taxon>Chroococcales</taxon>
        <taxon>Chroococcaceae</taxon>
        <taxon>Gloeocapsopsis</taxon>
        <taxon>Gloeocapsopsis dulcis</taxon>
    </lineage>
</organism>
<sequence>MNQAQSQDIETFKGIALFTPGGDLIYCIDPKKQGRWHLHLCAGLQEILNLPEPPHFLVPCYTATIDRWLDPQTQQIQTYAEAYPLVLRYQPLLNAIFQTDVVWQAAPVTEGLCDPILLATYRASFPQLWEEHELVVRFERSLTSSNLTEPVLPQPSTKPNLQPLGYTLHLFIAGHNPATERILQSLRQVLEQFNYPYTLKVIDVLKHPEQAEIYQVTATPTLVKVSPKPTRRLVGNLDNAEKLLELLTFPEI</sequence>
<dbReference type="RefSeq" id="WP_105219467.1">
    <property type="nucleotide sequence ID" value="NZ_CAWNSU010000037.1"/>
</dbReference>
<dbReference type="Pfam" id="PF07689">
    <property type="entry name" value="KaiB"/>
    <property type="match status" value="1"/>
</dbReference>